<evidence type="ECO:0000313" key="2">
    <source>
        <dbReference type="Proteomes" id="UP000648722"/>
    </source>
</evidence>
<dbReference type="Proteomes" id="UP000648722">
    <property type="component" value="Unassembled WGS sequence"/>
</dbReference>
<dbReference type="EMBL" id="BMFS01000010">
    <property type="protein sequence ID" value="GGH04829.1"/>
    <property type="molecule type" value="Genomic_DNA"/>
</dbReference>
<gene>
    <name evidence="1" type="ORF">GCM10007420_21630</name>
</gene>
<name>A0ABQ1XVR6_9PROT</name>
<proteinExistence type="predicted"/>
<keyword evidence="2" id="KW-1185">Reference proteome</keyword>
<accession>A0ABQ1XVR6</accession>
<sequence length="157" mass="18265">MSVNFAAIKTRPAQDPETAYWSDADQLFEGRRLTTGKIKLRNEWRCAHYAFDDIATDFVIDRKRYTVIFKGPRGEACAGGLRRAITDYLVEAYEKTEDPAVFRTFKMPVLVTGTWKPRHWRDSRGVWRRTHELIAASWSYTDPNTGQHVEEGRKPRL</sequence>
<reference evidence="2" key="1">
    <citation type="journal article" date="2019" name="Int. J. Syst. Evol. Microbiol.">
        <title>The Global Catalogue of Microorganisms (GCM) 10K type strain sequencing project: providing services to taxonomists for standard genome sequencing and annotation.</title>
        <authorList>
            <consortium name="The Broad Institute Genomics Platform"/>
            <consortium name="The Broad Institute Genome Sequencing Center for Infectious Disease"/>
            <person name="Wu L."/>
            <person name="Ma J."/>
        </authorList>
    </citation>
    <scope>NUCLEOTIDE SEQUENCE [LARGE SCALE GENOMIC DNA]</scope>
    <source>
        <strain evidence="2">CGMCC 1.12766</strain>
    </source>
</reference>
<protein>
    <submittedName>
        <fullName evidence="1">Uncharacterized protein</fullName>
    </submittedName>
</protein>
<comment type="caution">
    <text evidence="1">The sequence shown here is derived from an EMBL/GenBank/DDBJ whole genome shotgun (WGS) entry which is preliminary data.</text>
</comment>
<evidence type="ECO:0000313" key="1">
    <source>
        <dbReference type="EMBL" id="GGH04829.1"/>
    </source>
</evidence>
<dbReference type="RefSeq" id="WP_188452606.1">
    <property type="nucleotide sequence ID" value="NZ_BMFS01000010.1"/>
</dbReference>
<organism evidence="1 2">
    <name type="scientific">Glycocaulis albus</name>
    <dbReference type="NCBI Taxonomy" id="1382801"/>
    <lineage>
        <taxon>Bacteria</taxon>
        <taxon>Pseudomonadati</taxon>
        <taxon>Pseudomonadota</taxon>
        <taxon>Alphaproteobacteria</taxon>
        <taxon>Maricaulales</taxon>
        <taxon>Maricaulaceae</taxon>
        <taxon>Glycocaulis</taxon>
    </lineage>
</organism>